<keyword evidence="9" id="KW-1185">Reference proteome</keyword>
<name>A0A4U2Z6R3_9BACT</name>
<dbReference type="OrthoDB" id="1121311at2"/>
<evidence type="ECO:0000259" key="7">
    <source>
        <dbReference type="Pfam" id="PF12823"/>
    </source>
</evidence>
<comment type="caution">
    <text evidence="8">The sequence shown here is derived from an EMBL/GenBank/DDBJ whole genome shotgun (WGS) entry which is preliminary data.</text>
</comment>
<dbReference type="GO" id="GO:0005886">
    <property type="term" value="C:plasma membrane"/>
    <property type="evidence" value="ECO:0007669"/>
    <property type="project" value="UniProtKB-SubCell"/>
</dbReference>
<dbReference type="PANTHER" id="PTHR40077:SF1">
    <property type="entry name" value="MEMBRANE PROTEIN"/>
    <property type="match status" value="1"/>
</dbReference>
<keyword evidence="4 6" id="KW-1133">Transmembrane helix</keyword>
<proteinExistence type="predicted"/>
<reference evidence="8 9" key="1">
    <citation type="submission" date="2019-04" db="EMBL/GenBank/DDBJ databases">
        <title>Sulfurimonas crateris sp. nov. a facultative anaerobic sulfur-oxidizing chemolithautotrophic bacterium isolated from a terrestrial mud vulcano.</title>
        <authorList>
            <person name="Ratnikova N.M."/>
            <person name="Slobodkin A.I."/>
            <person name="Merkel A.Y."/>
            <person name="Novikov A."/>
            <person name="Bonch-Osmolovskaya E.A."/>
            <person name="Slobodkina G.B."/>
        </authorList>
    </citation>
    <scope>NUCLEOTIDE SEQUENCE [LARGE SCALE GENOMIC DNA]</scope>
    <source>
        <strain evidence="8 9">SN118</strain>
    </source>
</reference>
<dbReference type="Proteomes" id="UP000309561">
    <property type="component" value="Unassembled WGS sequence"/>
</dbReference>
<evidence type="ECO:0000256" key="5">
    <source>
        <dbReference type="ARBA" id="ARBA00023136"/>
    </source>
</evidence>
<evidence type="ECO:0000256" key="3">
    <source>
        <dbReference type="ARBA" id="ARBA00022692"/>
    </source>
</evidence>
<feature type="transmembrane region" description="Helical" evidence="6">
    <location>
        <begin position="38"/>
        <end position="61"/>
    </location>
</feature>
<dbReference type="NCBIfam" id="TIGR03954">
    <property type="entry name" value="integ_memb_HG"/>
    <property type="match status" value="1"/>
</dbReference>
<dbReference type="RefSeq" id="WP_137013219.1">
    <property type="nucleotide sequence ID" value="NZ_SZPX01000004.1"/>
</dbReference>
<dbReference type="Pfam" id="PF12823">
    <property type="entry name" value="DUF3817"/>
    <property type="match status" value="1"/>
</dbReference>
<keyword evidence="2" id="KW-1003">Cell membrane</keyword>
<accession>A0A4U2Z6R3</accession>
<organism evidence="8 9">
    <name type="scientific">Sulfurimonas crateris</name>
    <dbReference type="NCBI Taxonomy" id="2574727"/>
    <lineage>
        <taxon>Bacteria</taxon>
        <taxon>Pseudomonadati</taxon>
        <taxon>Campylobacterota</taxon>
        <taxon>Epsilonproteobacteria</taxon>
        <taxon>Campylobacterales</taxon>
        <taxon>Sulfurimonadaceae</taxon>
        <taxon>Sulfurimonas</taxon>
    </lineage>
</organism>
<evidence type="ECO:0000256" key="6">
    <source>
        <dbReference type="SAM" id="Phobius"/>
    </source>
</evidence>
<keyword evidence="5 6" id="KW-0472">Membrane</keyword>
<dbReference type="PANTHER" id="PTHR40077">
    <property type="entry name" value="MEMBRANE PROTEIN-RELATED"/>
    <property type="match status" value="1"/>
</dbReference>
<evidence type="ECO:0000313" key="9">
    <source>
        <dbReference type="Proteomes" id="UP000309561"/>
    </source>
</evidence>
<dbReference type="InterPro" id="IPR023845">
    <property type="entry name" value="DUF3817_TM"/>
</dbReference>
<evidence type="ECO:0000256" key="2">
    <source>
        <dbReference type="ARBA" id="ARBA00022475"/>
    </source>
</evidence>
<sequence length="96" mass="11086">MKNENVVKFGHINTIEGYSYLALVFIAMPMKYFMDIPLAVKVVGMIHGILFILFCMLLAKAWHEAKWPFKESVVFFIASLIPFGTFFTKAKIKTYE</sequence>
<gene>
    <name evidence="8" type="ORF">FCU45_05730</name>
</gene>
<dbReference type="EMBL" id="SZPX01000004">
    <property type="protein sequence ID" value="TKI69555.1"/>
    <property type="molecule type" value="Genomic_DNA"/>
</dbReference>
<comment type="subcellular location">
    <subcellularLocation>
        <location evidence="1">Cell membrane</location>
        <topology evidence="1">Multi-pass membrane protein</topology>
    </subcellularLocation>
</comment>
<feature type="domain" description="DUF3817" evidence="7">
    <location>
        <begin position="10"/>
        <end position="93"/>
    </location>
</feature>
<dbReference type="AlphaFoldDB" id="A0A4U2Z6R3"/>
<evidence type="ECO:0000256" key="1">
    <source>
        <dbReference type="ARBA" id="ARBA00004651"/>
    </source>
</evidence>
<keyword evidence="3 6" id="KW-0812">Transmembrane</keyword>
<evidence type="ECO:0000313" key="8">
    <source>
        <dbReference type="EMBL" id="TKI69555.1"/>
    </source>
</evidence>
<protein>
    <submittedName>
        <fullName evidence="8">DUF3817 domain-containing protein</fullName>
    </submittedName>
</protein>
<feature type="transmembrane region" description="Helical" evidence="6">
    <location>
        <begin position="73"/>
        <end position="90"/>
    </location>
</feature>
<evidence type="ECO:0000256" key="4">
    <source>
        <dbReference type="ARBA" id="ARBA00022989"/>
    </source>
</evidence>